<sequence>MNPLHPTVLTGDNVFRIHWILGTDRLLAVCHCGAEREFEDPVLLWDWLLGHPNDHRAGPESEPAVAPQPLHEVFA</sequence>
<dbReference type="EMBL" id="JBHSPX010000004">
    <property type="protein sequence ID" value="MFC6064046.1"/>
    <property type="molecule type" value="Genomic_DNA"/>
</dbReference>
<evidence type="ECO:0000313" key="1">
    <source>
        <dbReference type="EMBL" id="MFC6064046.1"/>
    </source>
</evidence>
<accession>A0ABW1MKV5</accession>
<protein>
    <submittedName>
        <fullName evidence="1">Uncharacterized protein</fullName>
    </submittedName>
</protein>
<proteinExistence type="predicted"/>
<gene>
    <name evidence="1" type="ORF">ACFP4F_16020</name>
</gene>
<organism evidence="1 2">
    <name type="scientific">Streptomyces ochraceiscleroticus</name>
    <dbReference type="NCBI Taxonomy" id="47761"/>
    <lineage>
        <taxon>Bacteria</taxon>
        <taxon>Bacillati</taxon>
        <taxon>Actinomycetota</taxon>
        <taxon>Actinomycetes</taxon>
        <taxon>Kitasatosporales</taxon>
        <taxon>Streptomycetaceae</taxon>
        <taxon>Streptomyces</taxon>
    </lineage>
</organism>
<reference evidence="2" key="1">
    <citation type="journal article" date="2019" name="Int. J. Syst. Evol. Microbiol.">
        <title>The Global Catalogue of Microorganisms (GCM) 10K type strain sequencing project: providing services to taxonomists for standard genome sequencing and annotation.</title>
        <authorList>
            <consortium name="The Broad Institute Genomics Platform"/>
            <consortium name="The Broad Institute Genome Sequencing Center for Infectious Disease"/>
            <person name="Wu L."/>
            <person name="Ma J."/>
        </authorList>
    </citation>
    <scope>NUCLEOTIDE SEQUENCE [LARGE SCALE GENOMIC DNA]</scope>
    <source>
        <strain evidence="2">CGMCC 1.15180</strain>
    </source>
</reference>
<comment type="caution">
    <text evidence="1">The sequence shown here is derived from an EMBL/GenBank/DDBJ whole genome shotgun (WGS) entry which is preliminary data.</text>
</comment>
<evidence type="ECO:0000313" key="2">
    <source>
        <dbReference type="Proteomes" id="UP001596139"/>
    </source>
</evidence>
<dbReference type="Proteomes" id="UP001596139">
    <property type="component" value="Unassembled WGS sequence"/>
</dbReference>
<name>A0ABW1MKV5_9ACTN</name>
<dbReference type="RefSeq" id="WP_031052332.1">
    <property type="nucleotide sequence ID" value="NZ_JBHSPX010000004.1"/>
</dbReference>
<keyword evidence="2" id="KW-1185">Reference proteome</keyword>